<name>A0ACB7PEC5_9PEZI</name>
<keyword evidence="2" id="KW-1185">Reference proteome</keyword>
<reference evidence="1 2" key="1">
    <citation type="journal article" date="2021" name="Nat. Commun.">
        <title>Genetic determinants of endophytism in the Arabidopsis root mycobiome.</title>
        <authorList>
            <person name="Mesny F."/>
            <person name="Miyauchi S."/>
            <person name="Thiergart T."/>
            <person name="Pickel B."/>
            <person name="Atanasova L."/>
            <person name="Karlsson M."/>
            <person name="Huettel B."/>
            <person name="Barry K.W."/>
            <person name="Haridas S."/>
            <person name="Chen C."/>
            <person name="Bauer D."/>
            <person name="Andreopoulos W."/>
            <person name="Pangilinan J."/>
            <person name="LaButti K."/>
            <person name="Riley R."/>
            <person name="Lipzen A."/>
            <person name="Clum A."/>
            <person name="Drula E."/>
            <person name="Henrissat B."/>
            <person name="Kohler A."/>
            <person name="Grigoriev I.V."/>
            <person name="Martin F.M."/>
            <person name="Hacquard S."/>
        </authorList>
    </citation>
    <scope>NUCLEOTIDE SEQUENCE [LARGE SCALE GENOMIC DNA]</scope>
    <source>
        <strain evidence="1 2">MPI-SDFR-AT-0079</strain>
    </source>
</reference>
<evidence type="ECO:0000313" key="1">
    <source>
        <dbReference type="EMBL" id="KAH6636020.1"/>
    </source>
</evidence>
<evidence type="ECO:0000313" key="2">
    <source>
        <dbReference type="Proteomes" id="UP000724584"/>
    </source>
</evidence>
<sequence>MAPNSAAFLVGHQAKPLQVRDTDDRYPDEDEILVKNAAIAINRLDWKMQSYPWTSFEYPLILGADVAGEVVDVVVMLMRVYSKSGIVLSATPWPLPPTTSAMLPPPSLDPSPTSTTLLIWGGSSSAGCNAIQLAVAAGCEVTSRHRPGISIR</sequence>
<organism evidence="1 2">
    <name type="scientific">Chaetomium tenue</name>
    <dbReference type="NCBI Taxonomy" id="1854479"/>
    <lineage>
        <taxon>Eukaryota</taxon>
        <taxon>Fungi</taxon>
        <taxon>Dikarya</taxon>
        <taxon>Ascomycota</taxon>
        <taxon>Pezizomycotina</taxon>
        <taxon>Sordariomycetes</taxon>
        <taxon>Sordariomycetidae</taxon>
        <taxon>Sordariales</taxon>
        <taxon>Chaetomiaceae</taxon>
        <taxon>Chaetomium</taxon>
    </lineage>
</organism>
<protein>
    <submittedName>
        <fullName evidence="1">Uncharacterized protein</fullName>
    </submittedName>
</protein>
<dbReference type="Proteomes" id="UP000724584">
    <property type="component" value="Unassembled WGS sequence"/>
</dbReference>
<proteinExistence type="predicted"/>
<accession>A0ACB7PEC5</accession>
<dbReference type="EMBL" id="JAGIZQ010000003">
    <property type="protein sequence ID" value="KAH6636020.1"/>
    <property type="molecule type" value="Genomic_DNA"/>
</dbReference>
<gene>
    <name evidence="1" type="ORF">F5144DRAFT_566048</name>
</gene>
<comment type="caution">
    <text evidence="1">The sequence shown here is derived from an EMBL/GenBank/DDBJ whole genome shotgun (WGS) entry which is preliminary data.</text>
</comment>